<organism evidence="2 3">
    <name type="scientific">Ignatzschineria larvae DSM 13226</name>
    <dbReference type="NCBI Taxonomy" id="1111732"/>
    <lineage>
        <taxon>Bacteria</taxon>
        <taxon>Pseudomonadati</taxon>
        <taxon>Pseudomonadota</taxon>
        <taxon>Gammaproteobacteria</taxon>
        <taxon>Cardiobacteriales</taxon>
        <taxon>Ignatzschineriaceae</taxon>
        <taxon>Ignatzschineria</taxon>
    </lineage>
</organism>
<reference evidence="2 3" key="1">
    <citation type="submission" date="2024-03" db="EMBL/GenBank/DDBJ databases">
        <title>Complete Genome Sequence and Annotation of Ignatzschineria larvae DSM 13226.</title>
        <authorList>
            <person name="Cantrell E."/>
            <person name="Burcham Z.M."/>
        </authorList>
    </citation>
    <scope>NUCLEOTIDE SEQUENCE [LARGE SCALE GENOMIC DNA]</scope>
    <source>
        <strain evidence="2 3">DSM 13226</strain>
    </source>
</reference>
<accession>A0ABZ3BX71</accession>
<keyword evidence="1" id="KW-1133">Transmembrane helix</keyword>
<evidence type="ECO:0000313" key="3">
    <source>
        <dbReference type="Proteomes" id="UP001449178"/>
    </source>
</evidence>
<evidence type="ECO:0000313" key="2">
    <source>
        <dbReference type="EMBL" id="WZW87121.1"/>
    </source>
</evidence>
<gene>
    <name evidence="2" type="ORF">WMO13_06985</name>
</gene>
<sequence>MPNFDQNQQDTTSQAKSPSILRRLLKVIGAIVLIFLLLLMMNYVVKKGVSQLIESGEIPDNIEEITL</sequence>
<keyword evidence="3" id="KW-1185">Reference proteome</keyword>
<name>A0ABZ3BX71_9GAMM</name>
<dbReference type="EMBL" id="CP150637">
    <property type="protein sequence ID" value="WZW87121.1"/>
    <property type="molecule type" value="Genomic_DNA"/>
</dbReference>
<keyword evidence="1" id="KW-0812">Transmembrane</keyword>
<keyword evidence="1" id="KW-0472">Membrane</keyword>
<feature type="transmembrane region" description="Helical" evidence="1">
    <location>
        <begin position="24"/>
        <end position="45"/>
    </location>
</feature>
<proteinExistence type="predicted"/>
<evidence type="ECO:0000256" key="1">
    <source>
        <dbReference type="SAM" id="Phobius"/>
    </source>
</evidence>
<dbReference type="Proteomes" id="UP001449178">
    <property type="component" value="Chromosome"/>
</dbReference>
<dbReference type="RefSeq" id="WP_026878454.1">
    <property type="nucleotide sequence ID" value="NZ_AZOD01000009.1"/>
</dbReference>
<protein>
    <submittedName>
        <fullName evidence="2">Uncharacterized protein</fullName>
    </submittedName>
</protein>